<gene>
    <name evidence="3" type="ORF">ABB37_06996</name>
</gene>
<keyword evidence="2" id="KW-0812">Transmembrane</keyword>
<comment type="caution">
    <text evidence="3">The sequence shown here is derived from an EMBL/GenBank/DDBJ whole genome shotgun (WGS) entry which is preliminary data.</text>
</comment>
<feature type="transmembrane region" description="Helical" evidence="2">
    <location>
        <begin position="45"/>
        <end position="69"/>
    </location>
</feature>
<keyword evidence="2" id="KW-0472">Membrane</keyword>
<proteinExistence type="predicted"/>
<accession>A0A0N0DTL2</accession>
<feature type="compositionally biased region" description="Basic and acidic residues" evidence="1">
    <location>
        <begin position="228"/>
        <end position="245"/>
    </location>
</feature>
<dbReference type="VEuPathDB" id="TriTrypDB:LpyrH10_16_1780"/>
<evidence type="ECO:0000256" key="2">
    <source>
        <dbReference type="SAM" id="Phobius"/>
    </source>
</evidence>
<organism evidence="3 4">
    <name type="scientific">Leptomonas pyrrhocoris</name>
    <name type="common">Firebug parasite</name>
    <dbReference type="NCBI Taxonomy" id="157538"/>
    <lineage>
        <taxon>Eukaryota</taxon>
        <taxon>Discoba</taxon>
        <taxon>Euglenozoa</taxon>
        <taxon>Kinetoplastea</taxon>
        <taxon>Metakinetoplastina</taxon>
        <taxon>Trypanosomatida</taxon>
        <taxon>Trypanosomatidae</taxon>
        <taxon>Leishmaniinae</taxon>
        <taxon>Leptomonas</taxon>
    </lineage>
</organism>
<evidence type="ECO:0000256" key="1">
    <source>
        <dbReference type="SAM" id="MobiDB-lite"/>
    </source>
</evidence>
<keyword evidence="2" id="KW-1133">Transmembrane helix</keyword>
<evidence type="ECO:0000313" key="4">
    <source>
        <dbReference type="Proteomes" id="UP000037923"/>
    </source>
</evidence>
<dbReference type="EMBL" id="LGTL01000016">
    <property type="protein sequence ID" value="KPA77641.1"/>
    <property type="molecule type" value="Genomic_DNA"/>
</dbReference>
<name>A0A0N0DTL2_LEPPY</name>
<feature type="transmembrane region" description="Helical" evidence="2">
    <location>
        <begin position="6"/>
        <end position="24"/>
    </location>
</feature>
<feature type="region of interest" description="Disordered" evidence="1">
    <location>
        <begin position="200"/>
        <end position="245"/>
    </location>
</feature>
<feature type="transmembrane region" description="Helical" evidence="2">
    <location>
        <begin position="125"/>
        <end position="144"/>
    </location>
</feature>
<dbReference type="AlphaFoldDB" id="A0A0N0DTL2"/>
<dbReference type="Proteomes" id="UP000037923">
    <property type="component" value="Unassembled WGS sequence"/>
</dbReference>
<keyword evidence="4" id="KW-1185">Reference proteome</keyword>
<evidence type="ECO:0000313" key="3">
    <source>
        <dbReference type="EMBL" id="KPA77641.1"/>
    </source>
</evidence>
<sequence length="245" mass="27333">MMEASIIIIVSFLIYTFLCVPVKGEKGGAQTLRAMNLSLPEVLDHFSFLKCFLLVFVALSCASMSRYYYYWCYSLHLSRRFPLLLCVCVWGGRGERGVQRSHGSASTPSCRSCAFRIFFSPFSSLQYFSGLVVVAVSFICPRFFRWSRNACPSKTAAASSSFCRSCRCPIFSHCGVHAGVSATRLWGKAYRSKRETRQHTFCGGGGHGGTPHAVEGREGGTSSSWKGEWQHEMQAEKRSEPAKQH</sequence>
<dbReference type="RefSeq" id="XP_015656080.1">
    <property type="nucleotide sequence ID" value="XM_015805467.1"/>
</dbReference>
<reference evidence="3 4" key="1">
    <citation type="submission" date="2015-07" db="EMBL/GenBank/DDBJ databases">
        <title>High-quality genome of monoxenous trypanosomatid Leptomonas pyrrhocoris.</title>
        <authorList>
            <person name="Flegontov P."/>
            <person name="Butenko A."/>
            <person name="Firsov S."/>
            <person name="Vlcek C."/>
            <person name="Logacheva M.D."/>
            <person name="Field M."/>
            <person name="Filatov D."/>
            <person name="Flegontova O."/>
            <person name="Gerasimov E."/>
            <person name="Jackson A.P."/>
            <person name="Kelly S."/>
            <person name="Opperdoes F."/>
            <person name="O'Reilly A."/>
            <person name="Votypka J."/>
            <person name="Yurchenko V."/>
            <person name="Lukes J."/>
        </authorList>
    </citation>
    <scope>NUCLEOTIDE SEQUENCE [LARGE SCALE GENOMIC DNA]</scope>
    <source>
        <strain evidence="3">H10</strain>
    </source>
</reference>
<protein>
    <submittedName>
        <fullName evidence="3">Uncharacterized protein</fullName>
    </submittedName>
</protein>
<dbReference type="GeneID" id="26907282"/>